<feature type="domain" description="FCP1 homology" evidence="7">
    <location>
        <begin position="61"/>
        <end position="228"/>
    </location>
</feature>
<evidence type="ECO:0000256" key="6">
    <source>
        <dbReference type="ARBA" id="ARBA00048336"/>
    </source>
</evidence>
<dbReference type="InterPro" id="IPR039189">
    <property type="entry name" value="Fcp1"/>
</dbReference>
<evidence type="ECO:0000259" key="7">
    <source>
        <dbReference type="PROSITE" id="PS50969"/>
    </source>
</evidence>
<evidence type="ECO:0000256" key="2">
    <source>
        <dbReference type="ARBA" id="ARBA00013081"/>
    </source>
</evidence>
<keyword evidence="9" id="KW-1185">Reference proteome</keyword>
<name>A0AAD4STA9_9MAGN</name>
<keyword evidence="3" id="KW-0378">Hydrolase</keyword>
<dbReference type="AlphaFoldDB" id="A0AAD4STA9"/>
<dbReference type="InterPro" id="IPR023214">
    <property type="entry name" value="HAD_sf"/>
</dbReference>
<dbReference type="PANTHER" id="PTHR23081">
    <property type="entry name" value="RNA POLYMERASE II CTD PHOSPHATASE"/>
    <property type="match status" value="1"/>
</dbReference>
<sequence>MTTTYEKKDRLKDLSYEDLLKEAERVLKRRKIYEFSCNQNINIWLIAFSKIFGNTYKRCFFEKKKLCLVLDLDHTLLHSVRICDVSKDDQDYLNKKAIVVSSEKDIKGLGSSGDNFDRFELFVYTLGNREYARNMGRLFDPEGVFFNSIESRDDSTVEDRKNLDILAGPDEKNTIIIDDNKYVWKEHKNNLIEIHSYNYFTDSNEGHILKKGEEDAGFDEKDEALKSISEVLQRVHEKFFELFPVPQTDVHLKEYIKSVDVRPIFKAYREKESGRKVEESKQVLLDTISCVDLSQFPPDNIVEDLREEENRVQVVDETCDQEPSKESQFETDIEDKISPDEGIAIGKVKFLETIVSRFSMTCVQIMDKLLKATALLEVSNGGTAVDMRAFAVAYRHS</sequence>
<protein>
    <recommendedName>
        <fullName evidence="2">protein-serine/threonine phosphatase</fullName>
        <ecNumber evidence="2">3.1.3.16</ecNumber>
    </recommendedName>
</protein>
<dbReference type="Gene3D" id="3.40.50.1000">
    <property type="entry name" value="HAD superfamily/HAD-like"/>
    <property type="match status" value="2"/>
</dbReference>
<proteinExistence type="predicted"/>
<dbReference type="SMART" id="SM00577">
    <property type="entry name" value="CPDc"/>
    <property type="match status" value="1"/>
</dbReference>
<keyword evidence="4" id="KW-0539">Nucleus</keyword>
<evidence type="ECO:0000313" key="8">
    <source>
        <dbReference type="EMBL" id="KAI3919057.1"/>
    </source>
</evidence>
<dbReference type="CDD" id="cd07521">
    <property type="entry name" value="HAD_FCP1-like"/>
    <property type="match status" value="1"/>
</dbReference>
<evidence type="ECO:0000256" key="4">
    <source>
        <dbReference type="ARBA" id="ARBA00023242"/>
    </source>
</evidence>
<comment type="caution">
    <text evidence="8">The sequence shown here is derived from an EMBL/GenBank/DDBJ whole genome shotgun (WGS) entry which is preliminary data.</text>
</comment>
<comment type="subcellular location">
    <subcellularLocation>
        <location evidence="1">Nucleus</location>
    </subcellularLocation>
</comment>
<dbReference type="InterPro" id="IPR036412">
    <property type="entry name" value="HAD-like_sf"/>
</dbReference>
<reference evidence="8" key="1">
    <citation type="submission" date="2022-04" db="EMBL/GenBank/DDBJ databases">
        <title>A functionally conserved STORR gene fusion in Papaver species that diverged 16.8 million years ago.</title>
        <authorList>
            <person name="Catania T."/>
        </authorList>
    </citation>
    <scope>NUCLEOTIDE SEQUENCE</scope>
    <source>
        <strain evidence="8">S-188037</strain>
    </source>
</reference>
<accession>A0AAD4STA9</accession>
<gene>
    <name evidence="8" type="ORF">MKW98_016610</name>
</gene>
<organism evidence="8 9">
    <name type="scientific">Papaver atlanticum</name>
    <dbReference type="NCBI Taxonomy" id="357466"/>
    <lineage>
        <taxon>Eukaryota</taxon>
        <taxon>Viridiplantae</taxon>
        <taxon>Streptophyta</taxon>
        <taxon>Embryophyta</taxon>
        <taxon>Tracheophyta</taxon>
        <taxon>Spermatophyta</taxon>
        <taxon>Magnoliopsida</taxon>
        <taxon>Ranunculales</taxon>
        <taxon>Papaveraceae</taxon>
        <taxon>Papaveroideae</taxon>
        <taxon>Papaver</taxon>
    </lineage>
</organism>
<evidence type="ECO:0000256" key="5">
    <source>
        <dbReference type="ARBA" id="ARBA00047761"/>
    </source>
</evidence>
<dbReference type="EC" id="3.1.3.16" evidence="2"/>
<evidence type="ECO:0000256" key="3">
    <source>
        <dbReference type="ARBA" id="ARBA00022801"/>
    </source>
</evidence>
<dbReference type="PROSITE" id="PS50969">
    <property type="entry name" value="FCP1"/>
    <property type="match status" value="1"/>
</dbReference>
<dbReference type="PANTHER" id="PTHR23081:SF36">
    <property type="entry name" value="RNA POLYMERASE II SUBUNIT A C-TERMINAL DOMAIN PHOSPHATASE"/>
    <property type="match status" value="1"/>
</dbReference>
<dbReference type="GO" id="GO:0008420">
    <property type="term" value="F:RNA polymerase II CTD heptapeptide repeat phosphatase activity"/>
    <property type="evidence" value="ECO:0007669"/>
    <property type="project" value="InterPro"/>
</dbReference>
<comment type="catalytic activity">
    <reaction evidence="5">
        <text>O-phospho-L-seryl-[protein] + H2O = L-seryl-[protein] + phosphate</text>
        <dbReference type="Rhea" id="RHEA:20629"/>
        <dbReference type="Rhea" id="RHEA-COMP:9863"/>
        <dbReference type="Rhea" id="RHEA-COMP:11604"/>
        <dbReference type="ChEBI" id="CHEBI:15377"/>
        <dbReference type="ChEBI" id="CHEBI:29999"/>
        <dbReference type="ChEBI" id="CHEBI:43474"/>
        <dbReference type="ChEBI" id="CHEBI:83421"/>
        <dbReference type="EC" id="3.1.3.16"/>
    </reaction>
</comment>
<comment type="catalytic activity">
    <reaction evidence="6">
        <text>O-phospho-L-threonyl-[protein] + H2O = L-threonyl-[protein] + phosphate</text>
        <dbReference type="Rhea" id="RHEA:47004"/>
        <dbReference type="Rhea" id="RHEA-COMP:11060"/>
        <dbReference type="Rhea" id="RHEA-COMP:11605"/>
        <dbReference type="ChEBI" id="CHEBI:15377"/>
        <dbReference type="ChEBI" id="CHEBI:30013"/>
        <dbReference type="ChEBI" id="CHEBI:43474"/>
        <dbReference type="ChEBI" id="CHEBI:61977"/>
        <dbReference type="EC" id="3.1.3.16"/>
    </reaction>
</comment>
<dbReference type="Pfam" id="PF03031">
    <property type="entry name" value="NIF"/>
    <property type="match status" value="1"/>
</dbReference>
<dbReference type="InterPro" id="IPR004274">
    <property type="entry name" value="FCP1_dom"/>
</dbReference>
<dbReference type="GO" id="GO:0005634">
    <property type="term" value="C:nucleus"/>
    <property type="evidence" value="ECO:0007669"/>
    <property type="project" value="UniProtKB-SubCell"/>
</dbReference>
<evidence type="ECO:0000313" key="9">
    <source>
        <dbReference type="Proteomes" id="UP001202328"/>
    </source>
</evidence>
<dbReference type="EMBL" id="JAJJMB010008936">
    <property type="protein sequence ID" value="KAI3919057.1"/>
    <property type="molecule type" value="Genomic_DNA"/>
</dbReference>
<dbReference type="SUPFAM" id="SSF56784">
    <property type="entry name" value="HAD-like"/>
    <property type="match status" value="1"/>
</dbReference>
<evidence type="ECO:0000256" key="1">
    <source>
        <dbReference type="ARBA" id="ARBA00004123"/>
    </source>
</evidence>
<dbReference type="Proteomes" id="UP001202328">
    <property type="component" value="Unassembled WGS sequence"/>
</dbReference>